<reference evidence="5 6" key="1">
    <citation type="journal article" date="2019" name="Sci. Rep.">
        <title>Comparative genomics of chytrid fungi reveal insights into the obligate biotrophic and pathogenic lifestyle of Synchytrium endobioticum.</title>
        <authorList>
            <person name="van de Vossenberg B.T.L.H."/>
            <person name="Warris S."/>
            <person name="Nguyen H.D.T."/>
            <person name="van Gent-Pelzer M.P.E."/>
            <person name="Joly D.L."/>
            <person name="van de Geest H.C."/>
            <person name="Bonants P.J.M."/>
            <person name="Smith D.S."/>
            <person name="Levesque C.A."/>
            <person name="van der Lee T.A.J."/>
        </authorList>
    </citation>
    <scope>NUCLEOTIDE SEQUENCE [LARGE SCALE GENOMIC DNA]</scope>
    <source>
        <strain evidence="3 6">LEV6574</strain>
        <strain evidence="4 5">MB42</strain>
    </source>
</reference>
<feature type="region of interest" description="Disordered" evidence="2">
    <location>
        <begin position="87"/>
        <end position="136"/>
    </location>
</feature>
<dbReference type="GO" id="GO:0005737">
    <property type="term" value="C:cytoplasm"/>
    <property type="evidence" value="ECO:0007669"/>
    <property type="project" value="TreeGrafter"/>
</dbReference>
<evidence type="ECO:0008006" key="7">
    <source>
        <dbReference type="Google" id="ProtNLM"/>
    </source>
</evidence>
<evidence type="ECO:0000313" key="3">
    <source>
        <dbReference type="EMBL" id="TPX49457.1"/>
    </source>
</evidence>
<dbReference type="GO" id="GO:0005730">
    <property type="term" value="C:nucleolus"/>
    <property type="evidence" value="ECO:0007669"/>
    <property type="project" value="TreeGrafter"/>
</dbReference>
<organism evidence="3 6">
    <name type="scientific">Synchytrium endobioticum</name>
    <dbReference type="NCBI Taxonomy" id="286115"/>
    <lineage>
        <taxon>Eukaryota</taxon>
        <taxon>Fungi</taxon>
        <taxon>Fungi incertae sedis</taxon>
        <taxon>Chytridiomycota</taxon>
        <taxon>Chytridiomycota incertae sedis</taxon>
        <taxon>Chytridiomycetes</taxon>
        <taxon>Synchytriales</taxon>
        <taxon>Synchytriaceae</taxon>
        <taxon>Synchytrium</taxon>
    </lineage>
</organism>
<dbReference type="GO" id="GO:0006364">
    <property type="term" value="P:rRNA processing"/>
    <property type="evidence" value="ECO:0007669"/>
    <property type="project" value="TreeGrafter"/>
</dbReference>
<dbReference type="STRING" id="286115.A0A507DDY5"/>
<evidence type="ECO:0000256" key="2">
    <source>
        <dbReference type="SAM" id="MobiDB-lite"/>
    </source>
</evidence>
<proteinExistence type="inferred from homology"/>
<dbReference type="InterPro" id="IPR007955">
    <property type="entry name" value="Bystin"/>
</dbReference>
<comment type="caution">
    <text evidence="3">The sequence shown here is derived from an EMBL/GenBank/DDBJ whole genome shotgun (WGS) entry which is preliminary data.</text>
</comment>
<dbReference type="VEuPathDB" id="FungiDB:SeMB42_g01572"/>
<dbReference type="GO" id="GO:0030688">
    <property type="term" value="C:preribosome, small subunit precursor"/>
    <property type="evidence" value="ECO:0007669"/>
    <property type="project" value="TreeGrafter"/>
</dbReference>
<comment type="similarity">
    <text evidence="1">Belongs to the bystin family.</text>
</comment>
<feature type="region of interest" description="Disordered" evidence="2">
    <location>
        <begin position="1"/>
        <end position="70"/>
    </location>
</feature>
<feature type="compositionally biased region" description="Basic residues" evidence="2">
    <location>
        <begin position="1"/>
        <end position="12"/>
    </location>
</feature>
<keyword evidence="5" id="KW-1185">Reference proteome</keyword>
<dbReference type="PANTHER" id="PTHR12821">
    <property type="entry name" value="BYSTIN"/>
    <property type="match status" value="1"/>
</dbReference>
<dbReference type="Proteomes" id="UP000320475">
    <property type="component" value="Unassembled WGS sequence"/>
</dbReference>
<dbReference type="OrthoDB" id="2192561at2759"/>
<dbReference type="EMBL" id="QEAM01000033">
    <property type="protein sequence ID" value="TPX49457.1"/>
    <property type="molecule type" value="Genomic_DNA"/>
</dbReference>
<accession>A0A507DDY5</accession>
<evidence type="ECO:0000256" key="1">
    <source>
        <dbReference type="ARBA" id="ARBA00007114"/>
    </source>
</evidence>
<gene>
    <name evidence="3" type="ORF">SeLEV6574_g01457</name>
    <name evidence="4" type="ORF">SeMB42_g01572</name>
</gene>
<dbReference type="AlphaFoldDB" id="A0A507DDY5"/>
<feature type="compositionally biased region" description="Acidic residues" evidence="2">
    <location>
        <begin position="121"/>
        <end position="136"/>
    </location>
</feature>
<dbReference type="GO" id="GO:0030515">
    <property type="term" value="F:snoRNA binding"/>
    <property type="evidence" value="ECO:0007669"/>
    <property type="project" value="TreeGrafter"/>
</dbReference>
<protein>
    <recommendedName>
        <fullName evidence="7">Bystin</fullName>
    </recommendedName>
</protein>
<evidence type="ECO:0000313" key="4">
    <source>
        <dbReference type="EMBL" id="TPX52245.1"/>
    </source>
</evidence>
<evidence type="ECO:0000313" key="6">
    <source>
        <dbReference type="Proteomes" id="UP000320475"/>
    </source>
</evidence>
<dbReference type="Proteomes" id="UP000317494">
    <property type="component" value="Unassembled WGS sequence"/>
</dbReference>
<evidence type="ECO:0000313" key="5">
    <source>
        <dbReference type="Proteomes" id="UP000317494"/>
    </source>
</evidence>
<sequence length="446" mass="51078">MPVQKTTRKSLPSRHNPVLTARKARLPHPDHERPSLSQETSLEAYHLSKAARKHESHVDIADDDADDAHEQVVDTKTSRRILQLAREQQDEVEATGTNKQNNRRSTDVLHRKQKKQPVILESDDDDDDDEGNQFDHDEMDFDGMEAQLGINEADKAILEKFMNREQPNRQLMLADAVLEKIKFAQPNNTSAETIAAKLNSKVVEVYTKVGMILSRYRSGKLPKTFKIIPTLSDWEDILLLTNPEKWTPHATYQATRIFSSNLKANLAQRFYSVFLLDKVRTEISETKKLNVHLYNALKKALYKPAAFFKGFLLPLCESGDCTLREAVIVGSVLTKVSIPTLQSAACLLKLAEMEYSGANSIFIRILVDKKYALPYKVLDALVFHFIKFTRTEAEMPVLWHQSLLVFVQRYKNDLTDEQKESLLELIRIKTHYAVSYEIRRELTGQT</sequence>
<name>A0A507DDY5_9FUNG</name>
<dbReference type="EMBL" id="QEAN01000041">
    <property type="protein sequence ID" value="TPX52245.1"/>
    <property type="molecule type" value="Genomic_DNA"/>
</dbReference>
<dbReference type="Pfam" id="PF05291">
    <property type="entry name" value="Bystin"/>
    <property type="match status" value="1"/>
</dbReference>
<dbReference type="PANTHER" id="PTHR12821:SF0">
    <property type="entry name" value="BYSTIN"/>
    <property type="match status" value="1"/>
</dbReference>